<dbReference type="EMBL" id="CP017758">
    <property type="protein sequence ID" value="AQV98292.1"/>
    <property type="molecule type" value="Genomic_DNA"/>
</dbReference>
<evidence type="ECO:0000256" key="2">
    <source>
        <dbReference type="ARBA" id="ARBA00023002"/>
    </source>
</evidence>
<dbReference type="OrthoDB" id="9792858at2"/>
<dbReference type="PANTHER" id="PTHR30466">
    <property type="entry name" value="FLAVIN REDUCTASE"/>
    <property type="match status" value="1"/>
</dbReference>
<proteinExistence type="inferred from homology"/>
<feature type="domain" description="Flavin reductase like" evidence="3">
    <location>
        <begin position="14"/>
        <end position="157"/>
    </location>
</feature>
<dbReference type="GO" id="GO:0042602">
    <property type="term" value="F:riboflavin reductase (NADPH) activity"/>
    <property type="evidence" value="ECO:0007669"/>
    <property type="project" value="TreeGrafter"/>
</dbReference>
<comment type="similarity">
    <text evidence="1">Belongs to the non-flavoprotein flavin reductase family.</text>
</comment>
<evidence type="ECO:0000259" key="3">
    <source>
        <dbReference type="SMART" id="SM00903"/>
    </source>
</evidence>
<dbReference type="GO" id="GO:0010181">
    <property type="term" value="F:FMN binding"/>
    <property type="evidence" value="ECO:0007669"/>
    <property type="project" value="InterPro"/>
</dbReference>
<dbReference type="SMART" id="SM00903">
    <property type="entry name" value="Flavin_Reduct"/>
    <property type="match status" value="1"/>
</dbReference>
<dbReference type="InterPro" id="IPR002563">
    <property type="entry name" value="Flavin_Rdtase-like_dom"/>
</dbReference>
<dbReference type="InterPro" id="IPR050268">
    <property type="entry name" value="NADH-dep_flavin_reductase"/>
</dbReference>
<accession>A0A1U9V031</accession>
<protein>
    <submittedName>
        <fullName evidence="4">Peptidase</fullName>
    </submittedName>
</protein>
<dbReference type="SUPFAM" id="SSF50475">
    <property type="entry name" value="FMN-binding split barrel"/>
    <property type="match status" value="1"/>
</dbReference>
<gene>
    <name evidence="4" type="ORF">BJN34_30950</name>
</gene>
<dbReference type="InterPro" id="IPR012349">
    <property type="entry name" value="Split_barrel_FMN-bd"/>
</dbReference>
<dbReference type="KEGG" id="cuh:BJN34_30950"/>
<evidence type="ECO:0000256" key="1">
    <source>
        <dbReference type="ARBA" id="ARBA00008898"/>
    </source>
</evidence>
<dbReference type="InterPro" id="IPR036390">
    <property type="entry name" value="WH_DNA-bd_sf"/>
</dbReference>
<dbReference type="Proteomes" id="UP000189627">
    <property type="component" value="Chromosome 2"/>
</dbReference>
<dbReference type="InterPro" id="IPR036388">
    <property type="entry name" value="WH-like_DNA-bd_sf"/>
</dbReference>
<dbReference type="Gene3D" id="2.30.110.10">
    <property type="entry name" value="Electron Transport, Fmn-binding Protein, Chain A"/>
    <property type="match status" value="1"/>
</dbReference>
<organism evidence="4 5">
    <name type="scientific">Cupriavidus necator</name>
    <name type="common">Alcaligenes eutrophus</name>
    <name type="synonym">Ralstonia eutropha</name>
    <dbReference type="NCBI Taxonomy" id="106590"/>
    <lineage>
        <taxon>Bacteria</taxon>
        <taxon>Pseudomonadati</taxon>
        <taxon>Pseudomonadota</taxon>
        <taxon>Betaproteobacteria</taxon>
        <taxon>Burkholderiales</taxon>
        <taxon>Burkholderiaceae</taxon>
        <taxon>Cupriavidus</taxon>
    </lineage>
</organism>
<reference evidence="5" key="1">
    <citation type="submission" date="2017-02" db="EMBL/GenBank/DDBJ databases">
        <title>Complete genome sequence of Cupriavidus necator strain NH9, a 3-chlorobenzoate degrader.</title>
        <authorList>
            <person name="Moriuchi R."/>
            <person name="Dohra H."/>
            <person name="Ogawa N."/>
        </authorList>
    </citation>
    <scope>NUCLEOTIDE SEQUENCE [LARGE SCALE GENOMIC DNA]</scope>
    <source>
        <strain evidence="5">NH9</strain>
    </source>
</reference>
<dbReference type="AlphaFoldDB" id="A0A1U9V031"/>
<keyword evidence="2" id="KW-0560">Oxidoreductase</keyword>
<dbReference type="SUPFAM" id="SSF46785">
    <property type="entry name" value="Winged helix' DNA-binding domain"/>
    <property type="match status" value="1"/>
</dbReference>
<dbReference type="RefSeq" id="WP_078200567.1">
    <property type="nucleotide sequence ID" value="NZ_CP017758.1"/>
</dbReference>
<dbReference type="Gene3D" id="1.10.10.10">
    <property type="entry name" value="Winged helix-like DNA-binding domain superfamily/Winged helix DNA-binding domain"/>
    <property type="match status" value="1"/>
</dbReference>
<evidence type="ECO:0000313" key="4">
    <source>
        <dbReference type="EMBL" id="AQV98292.1"/>
    </source>
</evidence>
<evidence type="ECO:0000313" key="5">
    <source>
        <dbReference type="Proteomes" id="UP000189627"/>
    </source>
</evidence>
<dbReference type="PANTHER" id="PTHR30466:SF11">
    <property type="entry name" value="FLAVIN-DEPENDENT MONOOXYGENASE, REDUCTASE SUBUNIT HSAB"/>
    <property type="match status" value="1"/>
</dbReference>
<sequence length="330" mass="35098">MDSSFDPKDFRQALGMFATGVTIVTTRAPDGSPVGITANSFNSVSLDPPLVLWSLARNAKSLPAFTGAQHWNVHILANDQRALSGRFARAGTDKFAGLALDEGSDGTPLLRGCSARFECRTLFQYDGGDHVIFVGQVTGYERSEHPPLLYVTGDYALAVRMAGAIATEAGTDPANEVALAQQAAGHPYSEDMLGYLLGRSHYQFMAGFRSVLARQDLSDTEFYVLSLLAIRAPLGAADIAQHMAYTGCDAGAEMLAGLCARGLLEAEAAARYRLTADGRAAILQVLAAARQTEAHLAEHLGPIETAALRNLLKRLVAASDPGLPLLWPAP</sequence>
<dbReference type="Pfam" id="PF01613">
    <property type="entry name" value="Flavin_Reduct"/>
    <property type="match status" value="1"/>
</dbReference>
<name>A0A1U9V031_CUPNE</name>